<dbReference type="InterPro" id="IPR009057">
    <property type="entry name" value="Homeodomain-like_sf"/>
</dbReference>
<keyword evidence="1" id="KW-0238">DNA-binding</keyword>
<dbReference type="Proteomes" id="UP000762676">
    <property type="component" value="Unassembled WGS sequence"/>
</dbReference>
<dbReference type="Gene3D" id="1.10.10.60">
    <property type="entry name" value="Homeodomain-like"/>
    <property type="match status" value="2"/>
</dbReference>
<sequence length="284" mass="32522">MKNLPQGIEKRLTNNSSNAKIFEDAAIPYNEALKKNGHVEALKYAGKKTNTTTENENKRKETANEETNDTKTTNRRKRHITWFNPPYSKHVSSKFGKKFFDFLNVLLPPNHKLHKIINKNTAKLSYSRTPNIKQTISSHNKRIINETSKKSRYPKESTVLVNTIDFKLQLLSEAEEKKLTKTKICKKHSIPNSTLSTILKDTEKLQKARDDSKFRPATKETKLCSHEGLEDAVFAWFRQVMAMNVPLSGPLVIDKAAEIAQLMNFKCYPYPQLGGEVQTEENQT</sequence>
<gene>
    <name evidence="4" type="ORF">ElyMa_006709100</name>
</gene>
<dbReference type="GO" id="GO:0003677">
    <property type="term" value="F:DNA binding"/>
    <property type="evidence" value="ECO:0007669"/>
    <property type="project" value="UniProtKB-KW"/>
</dbReference>
<feature type="region of interest" description="Disordered" evidence="2">
    <location>
        <begin position="44"/>
        <end position="77"/>
    </location>
</feature>
<evidence type="ECO:0000256" key="2">
    <source>
        <dbReference type="SAM" id="MobiDB-lite"/>
    </source>
</evidence>
<comment type="caution">
    <text evidence="4">The sequence shown here is derived from an EMBL/GenBank/DDBJ whole genome shotgun (WGS) entry which is preliminary data.</text>
</comment>
<organism evidence="4 5">
    <name type="scientific">Elysia marginata</name>
    <dbReference type="NCBI Taxonomy" id="1093978"/>
    <lineage>
        <taxon>Eukaryota</taxon>
        <taxon>Metazoa</taxon>
        <taxon>Spiralia</taxon>
        <taxon>Lophotrochozoa</taxon>
        <taxon>Mollusca</taxon>
        <taxon>Gastropoda</taxon>
        <taxon>Heterobranchia</taxon>
        <taxon>Euthyneura</taxon>
        <taxon>Panpulmonata</taxon>
        <taxon>Sacoglossa</taxon>
        <taxon>Placobranchoidea</taxon>
        <taxon>Plakobranchidae</taxon>
        <taxon>Elysia</taxon>
    </lineage>
</organism>
<dbReference type="SUPFAM" id="SSF46689">
    <property type="entry name" value="Homeodomain-like"/>
    <property type="match status" value="2"/>
</dbReference>
<dbReference type="InterPro" id="IPR006600">
    <property type="entry name" value="HTH_CenpB_DNA-bd_dom"/>
</dbReference>
<feature type="domain" description="HTH CENPB-type" evidence="3">
    <location>
        <begin position="229"/>
        <end position="262"/>
    </location>
</feature>
<evidence type="ECO:0000313" key="5">
    <source>
        <dbReference type="Proteomes" id="UP000762676"/>
    </source>
</evidence>
<dbReference type="EMBL" id="BMAT01013427">
    <property type="protein sequence ID" value="GFS12904.1"/>
    <property type="molecule type" value="Genomic_DNA"/>
</dbReference>
<dbReference type="Pfam" id="PF03221">
    <property type="entry name" value="HTH_Tnp_Tc5"/>
    <property type="match status" value="1"/>
</dbReference>
<accession>A0AAV4IR69</accession>
<evidence type="ECO:0000313" key="4">
    <source>
        <dbReference type="EMBL" id="GFS12904.1"/>
    </source>
</evidence>
<evidence type="ECO:0000259" key="3">
    <source>
        <dbReference type="Pfam" id="PF03221"/>
    </source>
</evidence>
<dbReference type="AlphaFoldDB" id="A0AAV4IR69"/>
<evidence type="ECO:0000256" key="1">
    <source>
        <dbReference type="ARBA" id="ARBA00023125"/>
    </source>
</evidence>
<reference evidence="4 5" key="1">
    <citation type="journal article" date="2021" name="Elife">
        <title>Chloroplast acquisition without the gene transfer in kleptoplastic sea slugs, Plakobranchus ocellatus.</title>
        <authorList>
            <person name="Maeda T."/>
            <person name="Takahashi S."/>
            <person name="Yoshida T."/>
            <person name="Shimamura S."/>
            <person name="Takaki Y."/>
            <person name="Nagai Y."/>
            <person name="Toyoda A."/>
            <person name="Suzuki Y."/>
            <person name="Arimoto A."/>
            <person name="Ishii H."/>
            <person name="Satoh N."/>
            <person name="Nishiyama T."/>
            <person name="Hasebe M."/>
            <person name="Maruyama T."/>
            <person name="Minagawa J."/>
            <person name="Obokata J."/>
            <person name="Shigenobu S."/>
        </authorList>
    </citation>
    <scope>NUCLEOTIDE SEQUENCE [LARGE SCALE GENOMIC DNA]</scope>
</reference>
<keyword evidence="5" id="KW-1185">Reference proteome</keyword>
<protein>
    <submittedName>
        <fullName evidence="4">Tigger transposable element-derived protein 4-like protein</fullName>
    </submittedName>
</protein>
<name>A0AAV4IR69_9GAST</name>
<proteinExistence type="predicted"/>